<comment type="caution">
    <text evidence="6">The sequence shown here is derived from an EMBL/GenBank/DDBJ whole genome shotgun (WGS) entry which is preliminary data.</text>
</comment>
<evidence type="ECO:0000256" key="2">
    <source>
        <dbReference type="ARBA" id="ARBA00022827"/>
    </source>
</evidence>
<evidence type="ECO:0000313" key="7">
    <source>
        <dbReference type="Proteomes" id="UP001500618"/>
    </source>
</evidence>
<protein>
    <submittedName>
        <fullName evidence="6">FAD-dependent monooxygenase</fullName>
    </submittedName>
</protein>
<dbReference type="Gene3D" id="3.50.50.60">
    <property type="entry name" value="FAD/NAD(P)-binding domain"/>
    <property type="match status" value="1"/>
</dbReference>
<dbReference type="EMBL" id="BAAANY010000009">
    <property type="protein sequence ID" value="GAA1679790.1"/>
    <property type="molecule type" value="Genomic_DNA"/>
</dbReference>
<accession>A0ABN2H0T6</accession>
<dbReference type="Pfam" id="PF13450">
    <property type="entry name" value="NAD_binding_8"/>
    <property type="match status" value="1"/>
</dbReference>
<keyword evidence="3" id="KW-0560">Oxidoreductase</keyword>
<evidence type="ECO:0000313" key="6">
    <source>
        <dbReference type="EMBL" id="GAA1679790.1"/>
    </source>
</evidence>
<dbReference type="InterPro" id="IPR002938">
    <property type="entry name" value="FAD-bd"/>
</dbReference>
<proteinExistence type="predicted"/>
<organism evidence="6 7">
    <name type="scientific">Fodinicola feengrottensis</name>
    <dbReference type="NCBI Taxonomy" id="435914"/>
    <lineage>
        <taxon>Bacteria</taxon>
        <taxon>Bacillati</taxon>
        <taxon>Actinomycetota</taxon>
        <taxon>Actinomycetes</taxon>
        <taxon>Mycobacteriales</taxon>
        <taxon>Fodinicola</taxon>
    </lineage>
</organism>
<reference evidence="6 7" key="1">
    <citation type="journal article" date="2019" name="Int. J. Syst. Evol. Microbiol.">
        <title>The Global Catalogue of Microorganisms (GCM) 10K type strain sequencing project: providing services to taxonomists for standard genome sequencing and annotation.</title>
        <authorList>
            <consortium name="The Broad Institute Genomics Platform"/>
            <consortium name="The Broad Institute Genome Sequencing Center for Infectious Disease"/>
            <person name="Wu L."/>
            <person name="Ma J."/>
        </authorList>
    </citation>
    <scope>NUCLEOTIDE SEQUENCE [LARGE SCALE GENOMIC DNA]</scope>
    <source>
        <strain evidence="6 7">JCM 14718</strain>
    </source>
</reference>
<sequence length="376" mass="40902">MRRVLVIGAGLGGLAVAQGLRKAGIDVQVYEKDTDIEARWQGYRIGLREYGWSALRTCLPAELYDLAWATSGSLVGPGLLWDEQLNLLASGDQIGPPEDARVLDRHVFRHVLFRGMQDRVHFGKKLASVDETATGVRVTFADGTMAEGDVLIGADGGHSVVRQLLLPHFGFVSADLCGAMGRTPLTERFRRLVYGRGTMVKGPHLNLMLGRMEFANAPGPLGLPPTSSYVRWVLLMPPDHPAAQPTAVMPDVRKVVLELIDGWHEDLTDLIKQSDAFNSAIGSPVLLDQPVTAWDAERITMLGDAAHLTIASGGNGANTALRDAEQLTQRLTNDDDVVASLRAYQTEMLEYGNEAVEFAKENQKNFVPESAPAKAL</sequence>
<keyword evidence="2" id="KW-0274">FAD</keyword>
<dbReference type="PANTHER" id="PTHR47178:SF6">
    <property type="entry name" value="FAD-BINDING DOMAIN-CONTAINING PROTEIN"/>
    <property type="match status" value="1"/>
</dbReference>
<dbReference type="RefSeq" id="WP_344310950.1">
    <property type="nucleotide sequence ID" value="NZ_BAAANY010000009.1"/>
</dbReference>
<evidence type="ECO:0000259" key="5">
    <source>
        <dbReference type="Pfam" id="PF01494"/>
    </source>
</evidence>
<dbReference type="InterPro" id="IPR036188">
    <property type="entry name" value="FAD/NAD-bd_sf"/>
</dbReference>
<name>A0ABN2H0T6_9ACTN</name>
<dbReference type="SUPFAM" id="SSF51905">
    <property type="entry name" value="FAD/NAD(P)-binding domain"/>
    <property type="match status" value="1"/>
</dbReference>
<gene>
    <name evidence="6" type="ORF">GCM10009765_31250</name>
</gene>
<dbReference type="GO" id="GO:0004497">
    <property type="term" value="F:monooxygenase activity"/>
    <property type="evidence" value="ECO:0007669"/>
    <property type="project" value="UniProtKB-KW"/>
</dbReference>
<evidence type="ECO:0000256" key="4">
    <source>
        <dbReference type="ARBA" id="ARBA00023033"/>
    </source>
</evidence>
<dbReference type="PRINTS" id="PR00420">
    <property type="entry name" value="RNGMNOXGNASE"/>
</dbReference>
<dbReference type="Proteomes" id="UP001500618">
    <property type="component" value="Unassembled WGS sequence"/>
</dbReference>
<feature type="domain" description="FAD-binding" evidence="5">
    <location>
        <begin position="119"/>
        <end position="358"/>
    </location>
</feature>
<dbReference type="Pfam" id="PF01494">
    <property type="entry name" value="FAD_binding_3"/>
    <property type="match status" value="1"/>
</dbReference>
<dbReference type="PANTHER" id="PTHR47178">
    <property type="entry name" value="MONOOXYGENASE, FAD-BINDING"/>
    <property type="match status" value="1"/>
</dbReference>
<keyword evidence="7" id="KW-1185">Reference proteome</keyword>
<keyword evidence="1" id="KW-0285">Flavoprotein</keyword>
<keyword evidence="4 6" id="KW-0503">Monooxygenase</keyword>
<evidence type="ECO:0000256" key="3">
    <source>
        <dbReference type="ARBA" id="ARBA00023002"/>
    </source>
</evidence>
<evidence type="ECO:0000256" key="1">
    <source>
        <dbReference type="ARBA" id="ARBA00022630"/>
    </source>
</evidence>